<reference evidence="1 2" key="1">
    <citation type="submission" date="2015-11" db="EMBL/GenBank/DDBJ databases">
        <title>Complete genome sequencing of a biphenyl-degrading bacterium, Pseudomonas putida KF715 (=NBRC110667).</title>
        <authorList>
            <person name="Suenaga H."/>
            <person name="Fujihara N."/>
            <person name="Watanabe T."/>
            <person name="Hirose J."/>
            <person name="Kimura N."/>
            <person name="Yamazoe A."/>
            <person name="Hosoyama A."/>
            <person name="Shimodaira J."/>
            <person name="Furukawa K."/>
        </authorList>
    </citation>
    <scope>NUCLEOTIDE SEQUENCE [LARGE SCALE GENOMIC DNA]</scope>
    <source>
        <strain evidence="1 2">KF715</strain>
        <plasmid evidence="2">Plasmid pkf715b dna</plasmid>
    </source>
</reference>
<keyword evidence="1" id="KW-0614">Plasmid</keyword>
<sequence length="287" mass="31845">MDVIASNAADTQEMAMTEILATGEERKRPYSSSDMAFQFNDVEIRNPYFSPCGTAVVDPVLAYGFDVFHTGGGCMALRKEFCNGNYLLLSNEINIAEPEDWDECTLGLYDADGDQKAFCELRDVPYAQFDLPEHEESLDDPVRLLCPCCGARTTGRQWRNQDVGHGLCSTCTESVRAKMAADEFIKCYGYQGIHFGLSQSAPSPQLLDELAQKKLLAQDSPDQPALDSNALKDRYRSWAQDNLANDDLQVNDGAQVTLCDDGAFVETWTWVPRESLPEAAGPEEETH</sequence>
<name>A0A1L7NPI4_PSEPU</name>
<evidence type="ECO:0000313" key="1">
    <source>
        <dbReference type="EMBL" id="BAW27386.1"/>
    </source>
</evidence>
<evidence type="ECO:0000313" key="2">
    <source>
        <dbReference type="Proteomes" id="UP000218731"/>
    </source>
</evidence>
<gene>
    <name evidence="1" type="ORF">KF715C_pB2800</name>
</gene>
<dbReference type="EMBL" id="AP015031">
    <property type="protein sequence ID" value="BAW27386.1"/>
    <property type="molecule type" value="Genomic_DNA"/>
</dbReference>
<proteinExistence type="predicted"/>
<organism evidence="1 2">
    <name type="scientific">Pseudomonas putida</name>
    <name type="common">Arthrobacter siderocapsulatus</name>
    <dbReference type="NCBI Taxonomy" id="303"/>
    <lineage>
        <taxon>Bacteria</taxon>
        <taxon>Pseudomonadati</taxon>
        <taxon>Pseudomonadota</taxon>
        <taxon>Gammaproteobacteria</taxon>
        <taxon>Pseudomonadales</taxon>
        <taxon>Pseudomonadaceae</taxon>
        <taxon>Pseudomonas</taxon>
    </lineage>
</organism>
<accession>A0A1L7NPI4</accession>
<dbReference type="Proteomes" id="UP000218731">
    <property type="component" value="Plasmid pKF715B"/>
</dbReference>
<dbReference type="RefSeq" id="WP_141745124.1">
    <property type="nucleotide sequence ID" value="NZ_AP015031.1"/>
</dbReference>
<dbReference type="AlphaFoldDB" id="A0A1L7NPI4"/>
<protein>
    <submittedName>
        <fullName evidence="1">Uncharacterized protein</fullName>
    </submittedName>
</protein>
<geneLocation type="plasmid" evidence="2">
    <name>pkf715b dna</name>
</geneLocation>